<gene>
    <name evidence="1" type="ORF">AMATHDRAFT_64343</name>
</gene>
<sequence>MNEFQRSPYSGVSTKLVIAFDIGTTFSGVSYALLEPGQVPIIHGVTQYPGQRRVGGDSKIPSIVCYDEAGNLVAAGAEADAEINSELLEMEGLTRAEWFKLHLRPPHLATEQRFDINRIPPLPQNKTAIRVFSDLLGYLFISTKTYIQQRQGSRIWESVEGNIDYVLSHPNGWEGRQQAHMRRAAITAGLVSDDSEALQRIKFVTEGEASLCFCLNKIPTAFSEDVEGGVMVVDCGGGTIDLSTYIRTGKSSFKEVAAPECLFQGSIFVTTRAHAFLKEKLSGSRYDQPAELDLMRSSFDKTTKISFKSTSKSYFVRFGGTRDNDPDFDIRAGSVKLSGSQVATFFEPAIESIVQAIQDQSRKSNMPIKTVLLVGGFATSDYLYSSLSDHLRPRNINILRPDAYLNKAVAEGSVSFYIDHFVNTRVSKYTYGVSFCPMYDPDDPEHVDRKRFPMPGGGHWVVGGFSTILEKGTEVSEETEFKKFYTEQYCEEEFELISIVSCTIKCYRGREAKAPGWLDKTPALFPDLCMITADISAVKESLRPQVWDDQKYYVLAYHIILLFGLTELKAQISWRENGVEKRGPASIVYDIGPTRNEG</sequence>
<dbReference type="OrthoDB" id="2963168at2759"/>
<dbReference type="EMBL" id="KZ302046">
    <property type="protein sequence ID" value="PFH48902.1"/>
    <property type="molecule type" value="Genomic_DNA"/>
</dbReference>
<name>A0A2A9NMJ0_9AGAR</name>
<dbReference type="SUPFAM" id="SSF53067">
    <property type="entry name" value="Actin-like ATPase domain"/>
    <property type="match status" value="2"/>
</dbReference>
<dbReference type="PANTHER" id="PTHR14187">
    <property type="entry name" value="ALPHA KINASE/ELONGATION FACTOR 2 KINASE"/>
    <property type="match status" value="1"/>
</dbReference>
<dbReference type="Gene3D" id="3.90.640.10">
    <property type="entry name" value="Actin, Chain A, domain 4"/>
    <property type="match status" value="1"/>
</dbReference>
<dbReference type="Gene3D" id="3.30.420.40">
    <property type="match status" value="2"/>
</dbReference>
<organism evidence="1 2">
    <name type="scientific">Amanita thiersii Skay4041</name>
    <dbReference type="NCBI Taxonomy" id="703135"/>
    <lineage>
        <taxon>Eukaryota</taxon>
        <taxon>Fungi</taxon>
        <taxon>Dikarya</taxon>
        <taxon>Basidiomycota</taxon>
        <taxon>Agaricomycotina</taxon>
        <taxon>Agaricomycetes</taxon>
        <taxon>Agaricomycetidae</taxon>
        <taxon>Agaricales</taxon>
        <taxon>Pluteineae</taxon>
        <taxon>Amanitaceae</taxon>
        <taxon>Amanita</taxon>
    </lineage>
</organism>
<dbReference type="Proteomes" id="UP000242287">
    <property type="component" value="Unassembled WGS sequence"/>
</dbReference>
<reference evidence="1 2" key="1">
    <citation type="submission" date="2014-02" db="EMBL/GenBank/DDBJ databases">
        <title>Transposable element dynamics among asymbiotic and ectomycorrhizal Amanita fungi.</title>
        <authorList>
            <consortium name="DOE Joint Genome Institute"/>
            <person name="Hess J."/>
            <person name="Skrede I."/>
            <person name="Wolfe B."/>
            <person name="LaButti K."/>
            <person name="Ohm R.A."/>
            <person name="Grigoriev I.V."/>
            <person name="Pringle A."/>
        </authorList>
    </citation>
    <scope>NUCLEOTIDE SEQUENCE [LARGE SCALE GENOMIC DNA]</scope>
    <source>
        <strain evidence="1 2">SKay4041</strain>
    </source>
</reference>
<proteinExistence type="predicted"/>
<accession>A0A2A9NMJ0</accession>
<protein>
    <submittedName>
        <fullName evidence="1">Uncharacterized protein</fullName>
    </submittedName>
</protein>
<evidence type="ECO:0000313" key="1">
    <source>
        <dbReference type="EMBL" id="PFH48902.1"/>
    </source>
</evidence>
<evidence type="ECO:0000313" key="2">
    <source>
        <dbReference type="Proteomes" id="UP000242287"/>
    </source>
</evidence>
<dbReference type="STRING" id="703135.A0A2A9NMJ0"/>
<dbReference type="PANTHER" id="PTHR14187:SF5">
    <property type="entry name" value="HEAT SHOCK 70 KDA PROTEIN 12A"/>
    <property type="match status" value="1"/>
</dbReference>
<dbReference type="AlphaFoldDB" id="A0A2A9NMJ0"/>
<dbReference type="CDD" id="cd10170">
    <property type="entry name" value="ASKHA_NBD_HSP70"/>
    <property type="match status" value="1"/>
</dbReference>
<dbReference type="InterPro" id="IPR043129">
    <property type="entry name" value="ATPase_NBD"/>
</dbReference>
<keyword evidence="2" id="KW-1185">Reference proteome</keyword>